<dbReference type="Gene3D" id="3.10.450.50">
    <property type="match status" value="1"/>
</dbReference>
<sequence>MAMDETTAVVREFFTAGYIDHDYDRVMDLVAQDYVDHSPAGARSNADAVGILRVVEGMFNDLRLTFEDVFADGAMVSTRIRYEGRQIGECCGVAPTGRRIAFEALENFRVVDGMIVESWGYWPEAQIVAMLTE</sequence>
<dbReference type="PANTHER" id="PTHR38436:SF1">
    <property type="entry name" value="ESTER CYCLASE"/>
    <property type="match status" value="1"/>
</dbReference>
<reference evidence="1 2" key="1">
    <citation type="journal article" date="2017" name="ISME J.">
        <title>Unveiling bifidobacterial biogeography across the mammalian branch of the tree of life.</title>
        <authorList>
            <person name="Milani C."/>
            <person name="Mangifesta M."/>
            <person name="Mancabelli L."/>
            <person name="Lugli G.A."/>
            <person name="James K."/>
            <person name="Duranti S."/>
            <person name="Turroni F."/>
            <person name="Ferrario C."/>
            <person name="Ossiprandi M.C."/>
            <person name="van Sinderen D."/>
            <person name="Ventura M."/>
        </authorList>
    </citation>
    <scope>NUCLEOTIDE SEQUENCE [LARGE SCALE GENOMIC DNA]</scope>
    <source>
        <strain evidence="1 2">70</strain>
    </source>
</reference>
<organism evidence="1 2">
    <name type="scientific">Bifidobacterium italicum</name>
    <dbReference type="NCBI Taxonomy" id="1960968"/>
    <lineage>
        <taxon>Bacteria</taxon>
        <taxon>Bacillati</taxon>
        <taxon>Actinomycetota</taxon>
        <taxon>Actinomycetes</taxon>
        <taxon>Bifidobacteriales</taxon>
        <taxon>Bifidobacteriaceae</taxon>
        <taxon>Bifidobacterium</taxon>
    </lineage>
</organism>
<name>A0A2A2EKX1_9BIFI</name>
<keyword evidence="2" id="KW-1185">Reference proteome</keyword>
<dbReference type="PANTHER" id="PTHR38436">
    <property type="entry name" value="POLYKETIDE CYCLASE SNOAL-LIKE DOMAIN"/>
    <property type="match status" value="1"/>
</dbReference>
<evidence type="ECO:0000313" key="1">
    <source>
        <dbReference type="EMBL" id="PAU69809.1"/>
    </source>
</evidence>
<dbReference type="InterPro" id="IPR032710">
    <property type="entry name" value="NTF2-like_dom_sf"/>
</dbReference>
<protein>
    <submittedName>
        <fullName evidence="1">SnoaL polyketide cyclase</fullName>
    </submittedName>
</protein>
<dbReference type="SUPFAM" id="SSF54427">
    <property type="entry name" value="NTF2-like"/>
    <property type="match status" value="1"/>
</dbReference>
<gene>
    <name evidence="1" type="ORF">B1400_0344</name>
</gene>
<evidence type="ECO:0000313" key="2">
    <source>
        <dbReference type="Proteomes" id="UP000217986"/>
    </source>
</evidence>
<comment type="caution">
    <text evidence="1">The sequence shown here is derived from an EMBL/GenBank/DDBJ whole genome shotgun (WGS) entry which is preliminary data.</text>
</comment>
<dbReference type="EMBL" id="MVOG01000005">
    <property type="protein sequence ID" value="PAU69809.1"/>
    <property type="molecule type" value="Genomic_DNA"/>
</dbReference>
<accession>A0A2A2EKX1</accession>
<dbReference type="Pfam" id="PF07366">
    <property type="entry name" value="SnoaL"/>
    <property type="match status" value="1"/>
</dbReference>
<dbReference type="AlphaFoldDB" id="A0A2A2EKX1"/>
<dbReference type="GO" id="GO:0030638">
    <property type="term" value="P:polyketide metabolic process"/>
    <property type="evidence" value="ECO:0007669"/>
    <property type="project" value="InterPro"/>
</dbReference>
<dbReference type="InterPro" id="IPR009959">
    <property type="entry name" value="Cyclase_SnoaL-like"/>
</dbReference>
<dbReference type="RefSeq" id="WP_201260176.1">
    <property type="nucleotide sequence ID" value="NZ_MVOG01000005.1"/>
</dbReference>
<proteinExistence type="predicted"/>
<dbReference type="Proteomes" id="UP000217986">
    <property type="component" value="Unassembled WGS sequence"/>
</dbReference>